<evidence type="ECO:0000256" key="2">
    <source>
        <dbReference type="ARBA" id="ARBA00008263"/>
    </source>
</evidence>
<dbReference type="GO" id="GO:0003677">
    <property type="term" value="F:DNA binding"/>
    <property type="evidence" value="ECO:0007669"/>
    <property type="project" value="UniProtKB-UniRule"/>
</dbReference>
<dbReference type="SUPFAM" id="SSF56719">
    <property type="entry name" value="Type II DNA topoisomerase"/>
    <property type="match status" value="1"/>
</dbReference>
<comment type="similarity">
    <text evidence="2">Belongs to the type II topoisomerase GyrA/ParC subunit family.</text>
</comment>
<evidence type="ECO:0000256" key="4">
    <source>
        <dbReference type="ARBA" id="ARBA00023029"/>
    </source>
</evidence>
<evidence type="ECO:0000313" key="11">
    <source>
        <dbReference type="Proteomes" id="UP000464378"/>
    </source>
</evidence>
<dbReference type="SMART" id="SM00434">
    <property type="entry name" value="TOP4c"/>
    <property type="match status" value="1"/>
</dbReference>
<keyword evidence="6 7" id="KW-0413">Isomerase</keyword>
<dbReference type="InterPro" id="IPR013757">
    <property type="entry name" value="Topo_IIA_A_a_sf"/>
</dbReference>
<dbReference type="PROSITE" id="PS52040">
    <property type="entry name" value="TOPO_IIA"/>
    <property type="match status" value="1"/>
</dbReference>
<dbReference type="GO" id="GO:0006265">
    <property type="term" value="P:DNA topological change"/>
    <property type="evidence" value="ECO:0007669"/>
    <property type="project" value="UniProtKB-UniRule"/>
</dbReference>
<dbReference type="CDD" id="cd00187">
    <property type="entry name" value="TOP4c"/>
    <property type="match status" value="1"/>
</dbReference>
<dbReference type="PANTHER" id="PTHR43493">
    <property type="entry name" value="DNA GYRASE/TOPOISOMERASE SUBUNIT A"/>
    <property type="match status" value="1"/>
</dbReference>
<feature type="compositionally biased region" description="Basic and acidic residues" evidence="8">
    <location>
        <begin position="766"/>
        <end position="796"/>
    </location>
</feature>
<feature type="domain" description="Topo IIA-type catalytic" evidence="9">
    <location>
        <begin position="31"/>
        <end position="504"/>
    </location>
</feature>
<feature type="active site" description="O-(5'-phospho-DNA)-tyrosine intermediate" evidence="7">
    <location>
        <position position="120"/>
    </location>
</feature>
<dbReference type="InterPro" id="IPR050220">
    <property type="entry name" value="Type_II_DNA_Topoisomerases"/>
</dbReference>
<reference evidence="10" key="1">
    <citation type="submission" date="2019-04" db="EMBL/GenBank/DDBJ databases">
        <authorList>
            <consortium name="Science for Life Laboratories"/>
        </authorList>
    </citation>
    <scope>NUCLEOTIDE SEQUENCE</scope>
    <source>
        <strain evidence="10">MBLW1</strain>
    </source>
</reference>
<dbReference type="Proteomes" id="UP000464378">
    <property type="component" value="Chromosome"/>
</dbReference>
<dbReference type="KEGG" id="tim:GMBLW1_16570"/>
<dbReference type="SUPFAM" id="SSF101904">
    <property type="entry name" value="GyrA/ParC C-terminal domain-like"/>
    <property type="match status" value="1"/>
</dbReference>
<accession>A0A6C2YMF4</accession>
<dbReference type="Pfam" id="PF00521">
    <property type="entry name" value="DNA_topoisoIV"/>
    <property type="match status" value="1"/>
</dbReference>
<dbReference type="InterPro" id="IPR002205">
    <property type="entry name" value="Topo_IIA_dom_A"/>
</dbReference>
<dbReference type="EMBL" id="LR586016">
    <property type="protein sequence ID" value="VIP02303.1"/>
    <property type="molecule type" value="Genomic_DNA"/>
</dbReference>
<evidence type="ECO:0000256" key="5">
    <source>
        <dbReference type="ARBA" id="ARBA00023125"/>
    </source>
</evidence>
<dbReference type="Gene3D" id="2.120.10.90">
    <property type="entry name" value="DNA gyrase/topoisomerase IV, subunit A, C-terminal"/>
    <property type="match status" value="1"/>
</dbReference>
<dbReference type="GO" id="GO:0005737">
    <property type="term" value="C:cytoplasm"/>
    <property type="evidence" value="ECO:0007669"/>
    <property type="project" value="TreeGrafter"/>
</dbReference>
<name>A0A6C2YMF4_9BACT</name>
<keyword evidence="5 7" id="KW-0238">DNA-binding</keyword>
<dbReference type="InterPro" id="IPR013760">
    <property type="entry name" value="Topo_IIA-like_dom_sf"/>
</dbReference>
<dbReference type="Gene3D" id="3.30.1360.40">
    <property type="match status" value="1"/>
</dbReference>
<protein>
    <recommendedName>
        <fullName evidence="3">DNA topoisomerase (ATP-hydrolyzing)</fullName>
        <ecNumber evidence="3">5.6.2.2</ecNumber>
    </recommendedName>
</protein>
<evidence type="ECO:0000256" key="3">
    <source>
        <dbReference type="ARBA" id="ARBA00012895"/>
    </source>
</evidence>
<feature type="region of interest" description="Disordered" evidence="8">
    <location>
        <begin position="763"/>
        <end position="806"/>
    </location>
</feature>
<keyword evidence="4 7" id="KW-0799">Topoisomerase</keyword>
<dbReference type="InterPro" id="IPR006691">
    <property type="entry name" value="GyrA/parC_rep"/>
</dbReference>
<evidence type="ECO:0000256" key="7">
    <source>
        <dbReference type="PROSITE-ProRule" id="PRU01384"/>
    </source>
</evidence>
<dbReference type="RefSeq" id="WP_162657490.1">
    <property type="nucleotide sequence ID" value="NZ_LR593887.1"/>
</dbReference>
<organism evidence="10">
    <name type="scientific">Tuwongella immobilis</name>
    <dbReference type="NCBI Taxonomy" id="692036"/>
    <lineage>
        <taxon>Bacteria</taxon>
        <taxon>Pseudomonadati</taxon>
        <taxon>Planctomycetota</taxon>
        <taxon>Planctomycetia</taxon>
        <taxon>Gemmatales</taxon>
        <taxon>Gemmataceae</taxon>
        <taxon>Tuwongella</taxon>
    </lineage>
</organism>
<dbReference type="GO" id="GO:0009330">
    <property type="term" value="C:DNA topoisomerase type II (double strand cut, ATP-hydrolyzing) complex"/>
    <property type="evidence" value="ECO:0007669"/>
    <property type="project" value="TreeGrafter"/>
</dbReference>
<dbReference type="Gene3D" id="3.90.199.10">
    <property type="entry name" value="Topoisomerase II, domain 5"/>
    <property type="match status" value="1"/>
</dbReference>
<sequence>MAETIQPVSITRETRERYLRYALSVITSRALPDVRDGLKPVQRRILYTMYNDLRLYSDAKPRKCAKIVGDVTGNYHPHGGAAAYEALVRLAQDWVMLVPLVRGHGNFGSVDGDPPAADRYTEANLTPIADALMSELKQETVEFRPNYDNTQTEPIVLPAQFPNMLVNGCAGIAVGMATNVPPHNLAETIKAAVHLIENPEADTPALMKFIKGPDFPLGGKIIADKASLRKIYETGSGSIRIQGEWKLEDVGRKQFLVITSIPYGVDKGKLESDMGAIIGDRKLPQVLSLSNESNEKDGLRIAMEIKPGSDPQVILAYFYKHTSLQENFAYNLTCLVPGVDGKLKPEQLGLKPILQHFLTFRLETVRKRFEFELAALRRRIHILEGFRIVFNALDEAIRIIRGSTGKSDAAEKLIARFQLDIDQVTAILDAQLYKLATMEIQKILDELAEKQAAAAKIEAILSSETNLWGVVKSEMLALAEKYGNRRRSKMAGEEDVPEFDPEAYIVRENTNVVLTRDGWIKRVGRLTSVESTRVREGDEVLAVVPGSTLDHVVFLADDGTAYTMRINEIPVSSGYGEPISKFFKIADQVKIIQALPTDERFVPTELPPTNPEEPAGPYLLVATAHGYTLRTPFSAFRTASTKSGRKYARLADDDHVVLAQVIHGETGLMLAATSGHVIHFPIDSVSILAGVGRGVIGIRMDAGIRCLGGALIGNRHDALVVETTNGKTIELRRGAHPTINRGGKGTEVVKRSKLQRVVTPPIELPAWDKVDEKPDPKSREAERANDKAIDRPRLHSPDATPPDETE</sequence>
<dbReference type="Gene3D" id="1.10.268.10">
    <property type="entry name" value="Topoisomerase, domain 3"/>
    <property type="match status" value="1"/>
</dbReference>
<evidence type="ECO:0000256" key="8">
    <source>
        <dbReference type="SAM" id="MobiDB-lite"/>
    </source>
</evidence>
<evidence type="ECO:0000259" key="9">
    <source>
        <dbReference type="PROSITE" id="PS52040"/>
    </source>
</evidence>
<evidence type="ECO:0000256" key="1">
    <source>
        <dbReference type="ARBA" id="ARBA00000185"/>
    </source>
</evidence>
<dbReference type="EMBL" id="LR593887">
    <property type="protein sequence ID" value="VTS00995.1"/>
    <property type="molecule type" value="Genomic_DNA"/>
</dbReference>
<evidence type="ECO:0000256" key="6">
    <source>
        <dbReference type="ARBA" id="ARBA00023235"/>
    </source>
</evidence>
<dbReference type="GO" id="GO:0003918">
    <property type="term" value="F:DNA topoisomerase type II (double strand cut, ATP-hydrolyzing) activity"/>
    <property type="evidence" value="ECO:0007669"/>
    <property type="project" value="UniProtKB-EC"/>
</dbReference>
<dbReference type="GO" id="GO:0005524">
    <property type="term" value="F:ATP binding"/>
    <property type="evidence" value="ECO:0007669"/>
    <property type="project" value="InterPro"/>
</dbReference>
<evidence type="ECO:0000313" key="10">
    <source>
        <dbReference type="EMBL" id="VIP02303.1"/>
    </source>
</evidence>
<dbReference type="EC" id="5.6.2.2" evidence="3"/>
<dbReference type="AlphaFoldDB" id="A0A6C2YMF4"/>
<dbReference type="InterPro" id="IPR013758">
    <property type="entry name" value="Topo_IIA_A/C_ab"/>
</dbReference>
<keyword evidence="11" id="KW-1185">Reference proteome</keyword>
<gene>
    <name evidence="10" type="ORF">GMBLW1_16570</name>
</gene>
<proteinExistence type="inferred from homology"/>
<comment type="catalytic activity">
    <reaction evidence="1 7">
        <text>ATP-dependent breakage, passage and rejoining of double-stranded DNA.</text>
        <dbReference type="EC" id="5.6.2.2"/>
    </reaction>
</comment>
<dbReference type="NCBIfam" id="NF004044">
    <property type="entry name" value="PRK05561.1"/>
    <property type="match status" value="1"/>
</dbReference>
<dbReference type="InterPro" id="IPR035516">
    <property type="entry name" value="Gyrase/topoIV_suA_C"/>
</dbReference>
<dbReference type="PANTHER" id="PTHR43493:SF5">
    <property type="entry name" value="DNA GYRASE SUBUNIT A, CHLOROPLASTIC_MITOCHONDRIAL"/>
    <property type="match status" value="1"/>
</dbReference>
<dbReference type="InParanoid" id="A0A6C2YMF4"/>
<dbReference type="Pfam" id="PF03989">
    <property type="entry name" value="DNA_gyraseA_C"/>
    <property type="match status" value="2"/>
</dbReference>
<dbReference type="FunCoup" id="A0A6C2YMF4">
    <property type="interactions" value="117"/>
</dbReference>